<dbReference type="SUPFAM" id="SSF56059">
    <property type="entry name" value="Glutathione synthetase ATP-binding domain-like"/>
    <property type="match status" value="1"/>
</dbReference>
<feature type="domain" description="ATP-grasp" evidence="2">
    <location>
        <begin position="74"/>
        <end position="273"/>
    </location>
</feature>
<dbReference type="Gene3D" id="3.30.470.20">
    <property type="entry name" value="ATP-grasp fold, B domain"/>
    <property type="match status" value="1"/>
</dbReference>
<reference evidence="3 4" key="1">
    <citation type="submission" date="2023-01" db="EMBL/GenBank/DDBJ databases">
        <title>Novel diversity within Roseofilum (Cyanobacteria; Desertifilaceae) from marine benthic mats with descriptions of four novel species.</title>
        <authorList>
            <person name="Wang Y."/>
            <person name="Berthold D.E."/>
            <person name="Hu J."/>
            <person name="Lefler F.W."/>
            <person name="Laughinghouse H.D. IV."/>
        </authorList>
    </citation>
    <scope>NUCLEOTIDE SEQUENCE [LARGE SCALE GENOMIC DNA]</scope>
    <source>
        <strain evidence="3 4">BLCC-M154</strain>
    </source>
</reference>
<dbReference type="Pfam" id="PF08443">
    <property type="entry name" value="RimK"/>
    <property type="match status" value="1"/>
</dbReference>
<keyword evidence="3" id="KW-0436">Ligase</keyword>
<dbReference type="PANTHER" id="PTHR21621:SF0">
    <property type="entry name" value="BETA-CITRYLGLUTAMATE SYNTHASE B-RELATED"/>
    <property type="match status" value="1"/>
</dbReference>
<protein>
    <submittedName>
        <fullName evidence="3">Alpha-L-glutamate ligase</fullName>
    </submittedName>
</protein>
<keyword evidence="4" id="KW-1185">Reference proteome</keyword>
<dbReference type="PANTHER" id="PTHR21621">
    <property type="entry name" value="RIBOSOMAL PROTEIN S6 MODIFICATION PROTEIN"/>
    <property type="match status" value="1"/>
</dbReference>
<evidence type="ECO:0000313" key="3">
    <source>
        <dbReference type="EMBL" id="MDJ1172189.1"/>
    </source>
</evidence>
<accession>A0ABT7B0K0</accession>
<dbReference type="RefSeq" id="WP_283755942.1">
    <property type="nucleotide sequence ID" value="NZ_JAQOSP010000146.1"/>
</dbReference>
<dbReference type="InterPro" id="IPR013651">
    <property type="entry name" value="ATP-grasp_RimK-type"/>
</dbReference>
<dbReference type="InterPro" id="IPR011761">
    <property type="entry name" value="ATP-grasp"/>
</dbReference>
<name>A0ABT7B0K0_9CYAN</name>
<gene>
    <name evidence="3" type="ORF">PMG71_22425</name>
</gene>
<dbReference type="GO" id="GO:0016874">
    <property type="term" value="F:ligase activity"/>
    <property type="evidence" value="ECO:0007669"/>
    <property type="project" value="UniProtKB-KW"/>
</dbReference>
<keyword evidence="1" id="KW-0547">Nucleotide-binding</keyword>
<dbReference type="EMBL" id="JAQOSP010000146">
    <property type="protein sequence ID" value="MDJ1172189.1"/>
    <property type="molecule type" value="Genomic_DNA"/>
</dbReference>
<organism evidence="3 4">
    <name type="scientific">Roseofilum acuticapitatum BLCC-M154</name>
    <dbReference type="NCBI Taxonomy" id="3022444"/>
    <lineage>
        <taxon>Bacteria</taxon>
        <taxon>Bacillati</taxon>
        <taxon>Cyanobacteriota</taxon>
        <taxon>Cyanophyceae</taxon>
        <taxon>Desertifilales</taxon>
        <taxon>Desertifilaceae</taxon>
        <taxon>Roseofilum</taxon>
        <taxon>Roseofilum acuticapitatum</taxon>
    </lineage>
</organism>
<proteinExistence type="predicted"/>
<evidence type="ECO:0000259" key="2">
    <source>
        <dbReference type="PROSITE" id="PS50975"/>
    </source>
</evidence>
<comment type="caution">
    <text evidence="3">The sequence shown here is derived from an EMBL/GenBank/DDBJ whole genome shotgun (WGS) entry which is preliminary data.</text>
</comment>
<evidence type="ECO:0000313" key="4">
    <source>
        <dbReference type="Proteomes" id="UP001235303"/>
    </source>
</evidence>
<evidence type="ECO:0000256" key="1">
    <source>
        <dbReference type="PROSITE-ProRule" id="PRU00409"/>
    </source>
</evidence>
<dbReference type="PROSITE" id="PS50975">
    <property type="entry name" value="ATP_GRASP"/>
    <property type="match status" value="1"/>
</dbReference>
<sequence>MFTNIRLLLEACKSLSLDYEMVHPNRNVIQVNLDKPYLFVNGFTPMLTGAMMKIVKDKDYTYHLLKDRVAMPKTSAYVDPQVPTYKNYAICKSIPEIRADIEHHFTWPVIVKKNTGSCGMNVFLCQEPSQIEASLSQIFNRHNKDYDYLALAQEAIQIEREYRAIFLHKALVLLYEKNIQNATFTGNLSPLHWEGAQAIHIQDQGLINQMEDFIKPVFERFPISYGGFDIAVDKSGKLWLIEINSNPNYGIFIRDNSEQLVVEVFEKLLRSLMAE</sequence>
<keyword evidence="1" id="KW-0067">ATP-binding</keyword>
<dbReference type="Proteomes" id="UP001235303">
    <property type="component" value="Unassembled WGS sequence"/>
</dbReference>